<dbReference type="Pfam" id="PF07543">
    <property type="entry name" value="PGA2"/>
    <property type="match status" value="1"/>
</dbReference>
<feature type="non-terminal residue" evidence="3">
    <location>
        <position position="1"/>
    </location>
</feature>
<dbReference type="InParanoid" id="A0A2T3BAY4"/>
<dbReference type="STRING" id="857342.A0A2T3BAY4"/>
<keyword evidence="4" id="KW-1185">Reference proteome</keyword>
<dbReference type="InterPro" id="IPR011431">
    <property type="entry name" value="Trafficking_Pga2"/>
</dbReference>
<evidence type="ECO:0000256" key="2">
    <source>
        <dbReference type="SAM" id="Phobius"/>
    </source>
</evidence>
<evidence type="ECO:0000256" key="1">
    <source>
        <dbReference type="SAM" id="MobiDB-lite"/>
    </source>
</evidence>
<dbReference type="AlphaFoldDB" id="A0A2T3BAY4"/>
<feature type="transmembrane region" description="Helical" evidence="2">
    <location>
        <begin position="31"/>
        <end position="48"/>
    </location>
</feature>
<feature type="non-terminal residue" evidence="3">
    <location>
        <position position="152"/>
    </location>
</feature>
<feature type="compositionally biased region" description="Acidic residues" evidence="1">
    <location>
        <begin position="87"/>
        <end position="102"/>
    </location>
</feature>
<reference evidence="3 4" key="1">
    <citation type="journal article" date="2018" name="New Phytol.">
        <title>Comparative genomics and transcriptomics depict ericoid mycorrhizal fungi as versatile saprotrophs and plant mutualists.</title>
        <authorList>
            <person name="Martino E."/>
            <person name="Morin E."/>
            <person name="Grelet G.A."/>
            <person name="Kuo A."/>
            <person name="Kohler A."/>
            <person name="Daghino S."/>
            <person name="Barry K.W."/>
            <person name="Cichocki N."/>
            <person name="Clum A."/>
            <person name="Dockter R.B."/>
            <person name="Hainaut M."/>
            <person name="Kuo R.C."/>
            <person name="LaButti K."/>
            <person name="Lindahl B.D."/>
            <person name="Lindquist E.A."/>
            <person name="Lipzen A."/>
            <person name="Khouja H.R."/>
            <person name="Magnuson J."/>
            <person name="Murat C."/>
            <person name="Ohm R.A."/>
            <person name="Singer S.W."/>
            <person name="Spatafora J.W."/>
            <person name="Wang M."/>
            <person name="Veneault-Fourrey C."/>
            <person name="Henrissat B."/>
            <person name="Grigoriev I.V."/>
            <person name="Martin F.M."/>
            <person name="Perotto S."/>
        </authorList>
    </citation>
    <scope>NUCLEOTIDE SEQUENCE [LARGE SCALE GENOMIC DNA]</scope>
    <source>
        <strain evidence="3 4">ATCC 22711</strain>
    </source>
</reference>
<accession>A0A2T3BAY4</accession>
<keyword evidence="2" id="KW-1133">Transmembrane helix</keyword>
<feature type="region of interest" description="Disordered" evidence="1">
    <location>
        <begin position="79"/>
        <end position="123"/>
    </location>
</feature>
<name>A0A2T3BAY4_AMORE</name>
<dbReference type="EMBL" id="KZ679007">
    <property type="protein sequence ID" value="PSS25450.1"/>
    <property type="molecule type" value="Genomic_DNA"/>
</dbReference>
<dbReference type="PANTHER" id="PTHR28199:SF1">
    <property type="entry name" value="PROCESSING OF GAS1 AND ALP PROTEIN 2"/>
    <property type="match status" value="1"/>
</dbReference>
<dbReference type="OrthoDB" id="4227028at2759"/>
<sequence>VDIIEDYVVYFLKRFIYNVTHAFTNMNSYRWIRLVTVVCAYFLIRPLFVKIGKKIQDRQLAKQRAADAAGVAAKAKISPNALRGLEDPADEQESGEDEEEQEADKTTSGAEWGKKARKRQRQMLKKIEEQEAKVLEDPSFGPGDKDILERLV</sequence>
<dbReference type="GeneID" id="36577666"/>
<evidence type="ECO:0000313" key="4">
    <source>
        <dbReference type="Proteomes" id="UP000241818"/>
    </source>
</evidence>
<keyword evidence="2" id="KW-0472">Membrane</keyword>
<organism evidence="3 4">
    <name type="scientific">Amorphotheca resinae ATCC 22711</name>
    <dbReference type="NCBI Taxonomy" id="857342"/>
    <lineage>
        <taxon>Eukaryota</taxon>
        <taxon>Fungi</taxon>
        <taxon>Dikarya</taxon>
        <taxon>Ascomycota</taxon>
        <taxon>Pezizomycotina</taxon>
        <taxon>Leotiomycetes</taxon>
        <taxon>Helotiales</taxon>
        <taxon>Amorphothecaceae</taxon>
        <taxon>Amorphotheca</taxon>
    </lineage>
</organism>
<proteinExistence type="predicted"/>
<dbReference type="PANTHER" id="PTHR28199">
    <property type="entry name" value="PROCESSING OF GAS1 AND ALP PROTEIN 2"/>
    <property type="match status" value="1"/>
</dbReference>
<dbReference type="GO" id="GO:0015031">
    <property type="term" value="P:protein transport"/>
    <property type="evidence" value="ECO:0007669"/>
    <property type="project" value="TreeGrafter"/>
</dbReference>
<evidence type="ECO:0000313" key="3">
    <source>
        <dbReference type="EMBL" id="PSS25450.1"/>
    </source>
</evidence>
<protein>
    <submittedName>
        <fullName evidence="3">Uncharacterized protein</fullName>
    </submittedName>
</protein>
<keyword evidence="2" id="KW-0812">Transmembrane</keyword>
<dbReference type="RefSeq" id="XP_024724049.1">
    <property type="nucleotide sequence ID" value="XM_024869585.1"/>
</dbReference>
<dbReference type="Proteomes" id="UP000241818">
    <property type="component" value="Unassembled WGS sequence"/>
</dbReference>
<gene>
    <name evidence="3" type="ORF">M430DRAFT_79322</name>
</gene>